<dbReference type="EMBL" id="KZ454994">
    <property type="protein sequence ID" value="PKI82524.1"/>
    <property type="molecule type" value="Genomic_DNA"/>
</dbReference>
<dbReference type="SMART" id="SM00648">
    <property type="entry name" value="SWAP"/>
    <property type="match status" value="2"/>
</dbReference>
<evidence type="ECO:0000313" key="9">
    <source>
        <dbReference type="EMBL" id="PKI82524.1"/>
    </source>
</evidence>
<feature type="domain" description="SURP motif" evidence="8">
    <location>
        <begin position="44"/>
        <end position="86"/>
    </location>
</feature>
<evidence type="ECO:0000256" key="5">
    <source>
        <dbReference type="ARBA" id="ARBA00023187"/>
    </source>
</evidence>
<keyword evidence="10" id="KW-1185">Reference proteome</keyword>
<dbReference type="GO" id="GO:0003723">
    <property type="term" value="F:RNA binding"/>
    <property type="evidence" value="ECO:0007669"/>
    <property type="project" value="InterPro"/>
</dbReference>
<dbReference type="PANTHER" id="PTHR15316:SF1">
    <property type="entry name" value="SPLICING FACTOR 3A SUBUNIT 1"/>
    <property type="match status" value="1"/>
</dbReference>
<accession>A0A2N1J7K8</accession>
<keyword evidence="4" id="KW-0677">Repeat</keyword>
<comment type="subcellular location">
    <subcellularLocation>
        <location evidence="1">Nucleus</location>
    </subcellularLocation>
</comment>
<dbReference type="Gene3D" id="1.10.10.790">
    <property type="entry name" value="Surp module"/>
    <property type="match status" value="2"/>
</dbReference>
<evidence type="ECO:0000256" key="6">
    <source>
        <dbReference type="ARBA" id="ARBA00023242"/>
    </source>
</evidence>
<dbReference type="GO" id="GO:0045292">
    <property type="term" value="P:mRNA cis splicing, via spliceosome"/>
    <property type="evidence" value="ECO:0007669"/>
    <property type="project" value="InterPro"/>
</dbReference>
<sequence length="649" mass="71865">MPLNLPPPTQGESDALAPVKEDVEAPDEFAPSGIIIPPPELRAIVDKTAAFVARVGVHFEAKIREQERYNQKFSFLNEGDAYHAYYRDKVNTTQPSSGAEPSANGGDVADSPVKLKRATNAPVEPPPHAFSLAFPSMPAIEMDVLKLTALFAARKGPAFATGLLARETRSHQFEFLRPTHPMFSYFNLLVEQYRRVMQPSAKMLANVHRGAPGQGLSRYGPGRGGLRTQILQDVGQRTSWAKWHKDRATQARTEEKRMRSLFDEIDWQDFIVVGVVEITDADEQADLPPARSQYELENVMLAQRRMAAMIQEEAAWEGGEEEYAAEAQEELAKPAAAPSPPADAPSPPAEPDIPLPTPQGVKIKHDYKREARLARAQTTTCPVCRETVPVAEMGEHVRVELLNPKYREEREKIEQRKQEQASLAAGADPSRFLKAFAGARTDIFGAHEDEAAQAQRSVQDKHLARQREKIIWDGHANSRTTAQDALARNRALELEMSARQPRKDKPVAGPQVPSKRAASGDSDVQAPKRQAPSVGVHQAQYIPRKQDGSLYTESEWFTMYPYPISLRIRLPYAPQLSVKCNGAIITLSDLALATTIGTIRDRILIGPLERTVSGSKLKLWIGGKPATLRQTLAFWNLADGDSIDVTLVK</sequence>
<evidence type="ECO:0000313" key="10">
    <source>
        <dbReference type="Proteomes" id="UP000232875"/>
    </source>
</evidence>
<reference evidence="9 10" key="1">
    <citation type="submission" date="2017-10" db="EMBL/GenBank/DDBJ databases">
        <title>A novel species of cold-tolerant Malassezia isolated from bats.</title>
        <authorList>
            <person name="Lorch J.M."/>
            <person name="Palmer J.M."/>
            <person name="Vanderwolf K.J."/>
            <person name="Schmidt K.Z."/>
            <person name="Verant M.L."/>
            <person name="Weller T.J."/>
            <person name="Blehert D.S."/>
        </authorList>
    </citation>
    <scope>NUCLEOTIDE SEQUENCE [LARGE SCALE GENOMIC DNA]</scope>
    <source>
        <strain evidence="9 10">NWHC:44797-103</strain>
    </source>
</reference>
<dbReference type="InterPro" id="IPR045146">
    <property type="entry name" value="SF3A1"/>
</dbReference>
<gene>
    <name evidence="9" type="primary">PRP21</name>
    <name evidence="9" type="ORF">MVES_003367</name>
</gene>
<feature type="region of interest" description="Disordered" evidence="7">
    <location>
        <begin position="92"/>
        <end position="111"/>
    </location>
</feature>
<keyword evidence="5" id="KW-0508">mRNA splicing</keyword>
<dbReference type="GO" id="GO:0071004">
    <property type="term" value="C:U2-type prespliceosome"/>
    <property type="evidence" value="ECO:0007669"/>
    <property type="project" value="TreeGrafter"/>
</dbReference>
<dbReference type="AlphaFoldDB" id="A0A2N1J7K8"/>
<dbReference type="OrthoDB" id="447637at2759"/>
<dbReference type="Gene3D" id="3.10.20.90">
    <property type="entry name" value="Phosphatidylinositol 3-kinase Catalytic Subunit, Chain A, domain 1"/>
    <property type="match status" value="1"/>
</dbReference>
<dbReference type="InterPro" id="IPR000061">
    <property type="entry name" value="Surp"/>
</dbReference>
<dbReference type="Pfam" id="PF01805">
    <property type="entry name" value="Surp"/>
    <property type="match status" value="2"/>
</dbReference>
<keyword evidence="6" id="KW-0539">Nucleus</keyword>
<dbReference type="PROSITE" id="PS50128">
    <property type="entry name" value="SURP"/>
    <property type="match status" value="2"/>
</dbReference>
<protein>
    <submittedName>
        <fullName evidence="9">Prp21p</fullName>
    </submittedName>
</protein>
<feature type="domain" description="SURP motif" evidence="8">
    <location>
        <begin position="144"/>
        <end position="186"/>
    </location>
</feature>
<feature type="region of interest" description="Disordered" evidence="7">
    <location>
        <begin position="318"/>
        <end position="359"/>
    </location>
</feature>
<dbReference type="GO" id="GO:0005686">
    <property type="term" value="C:U2 snRNP"/>
    <property type="evidence" value="ECO:0007669"/>
    <property type="project" value="TreeGrafter"/>
</dbReference>
<feature type="region of interest" description="Disordered" evidence="7">
    <location>
        <begin position="495"/>
        <end position="539"/>
    </location>
</feature>
<dbReference type="GO" id="GO:0000381">
    <property type="term" value="P:regulation of alternative mRNA splicing, via spliceosome"/>
    <property type="evidence" value="ECO:0007669"/>
    <property type="project" value="TreeGrafter"/>
</dbReference>
<dbReference type="FunFam" id="1.10.10.790:FF:000001">
    <property type="entry name" value="Splicing factor 3a, subunit 1"/>
    <property type="match status" value="1"/>
</dbReference>
<feature type="region of interest" description="Disordered" evidence="7">
    <location>
        <begin position="1"/>
        <end position="32"/>
    </location>
</feature>
<dbReference type="InterPro" id="IPR035967">
    <property type="entry name" value="SWAP/Surp_sf"/>
</dbReference>
<dbReference type="Proteomes" id="UP000232875">
    <property type="component" value="Unassembled WGS sequence"/>
</dbReference>
<dbReference type="STRING" id="2020962.A0A2N1J7K8"/>
<dbReference type="SUPFAM" id="SSF109905">
    <property type="entry name" value="Surp module (SWAP domain)"/>
    <property type="match status" value="2"/>
</dbReference>
<dbReference type="GO" id="GO:0071013">
    <property type="term" value="C:catalytic step 2 spliceosome"/>
    <property type="evidence" value="ECO:0007669"/>
    <property type="project" value="TreeGrafter"/>
</dbReference>
<keyword evidence="3" id="KW-0747">Spliceosome</keyword>
<dbReference type="InterPro" id="IPR022030">
    <property type="entry name" value="SF3A1_dom"/>
</dbReference>
<organism evidence="9 10">
    <name type="scientific">Malassezia vespertilionis</name>
    <dbReference type="NCBI Taxonomy" id="2020962"/>
    <lineage>
        <taxon>Eukaryota</taxon>
        <taxon>Fungi</taxon>
        <taxon>Dikarya</taxon>
        <taxon>Basidiomycota</taxon>
        <taxon>Ustilaginomycotina</taxon>
        <taxon>Malasseziomycetes</taxon>
        <taxon>Malasseziales</taxon>
        <taxon>Malasseziaceae</taxon>
        <taxon>Malassezia</taxon>
    </lineage>
</organism>
<evidence type="ECO:0000256" key="3">
    <source>
        <dbReference type="ARBA" id="ARBA00022728"/>
    </source>
</evidence>
<proteinExistence type="predicted"/>
<dbReference type="PANTHER" id="PTHR15316">
    <property type="entry name" value="SPLICEOSOME ASSOCIATED PROTEIN 114/SWAP SPLICING FACTOR-RELATED"/>
    <property type="match status" value="1"/>
</dbReference>
<name>A0A2N1J7K8_9BASI</name>
<evidence type="ECO:0000256" key="1">
    <source>
        <dbReference type="ARBA" id="ARBA00004123"/>
    </source>
</evidence>
<dbReference type="Pfam" id="PF12230">
    <property type="entry name" value="PRP21_like_P"/>
    <property type="match status" value="1"/>
</dbReference>
<evidence type="ECO:0000256" key="7">
    <source>
        <dbReference type="SAM" id="MobiDB-lite"/>
    </source>
</evidence>
<dbReference type="FunFam" id="1.10.10.790:FF:000002">
    <property type="entry name" value="Splicing factor 3A subunit 1"/>
    <property type="match status" value="1"/>
</dbReference>
<keyword evidence="2" id="KW-0507">mRNA processing</keyword>
<evidence type="ECO:0000259" key="8">
    <source>
        <dbReference type="PROSITE" id="PS50128"/>
    </source>
</evidence>
<feature type="compositionally biased region" description="Pro residues" evidence="7">
    <location>
        <begin position="337"/>
        <end position="357"/>
    </location>
</feature>
<evidence type="ECO:0000256" key="4">
    <source>
        <dbReference type="ARBA" id="ARBA00022737"/>
    </source>
</evidence>
<evidence type="ECO:0000256" key="2">
    <source>
        <dbReference type="ARBA" id="ARBA00022664"/>
    </source>
</evidence>
<feature type="compositionally biased region" description="Acidic residues" evidence="7">
    <location>
        <begin position="318"/>
        <end position="329"/>
    </location>
</feature>